<keyword evidence="7" id="KW-1185">Reference proteome</keyword>
<dbReference type="InterPro" id="IPR012677">
    <property type="entry name" value="Nucleotide-bd_a/b_plait_sf"/>
</dbReference>
<evidence type="ECO:0000313" key="4">
    <source>
        <dbReference type="EMBL" id="EST48069.1"/>
    </source>
</evidence>
<dbReference type="EMBL" id="KI546007">
    <property type="protein sequence ID" value="EST48069.1"/>
    <property type="molecule type" value="Genomic_DNA"/>
</dbReference>
<gene>
    <name evidence="4" type="ORF">SS50377_11798</name>
    <name evidence="3" type="ORF">SS50377_17222</name>
    <name evidence="5" type="ORF">SS50377_25011</name>
    <name evidence="6" type="ORF">SS50377_25013</name>
</gene>
<keyword evidence="1" id="KW-0694">RNA-binding</keyword>
<evidence type="ECO:0000313" key="6">
    <source>
        <dbReference type="EMBL" id="KAH0572898.1"/>
    </source>
</evidence>
<evidence type="ECO:0000259" key="2">
    <source>
        <dbReference type="PROSITE" id="PS50102"/>
    </source>
</evidence>
<dbReference type="VEuPathDB" id="GiardiaDB:SS50377_25013"/>
<organism evidence="4">
    <name type="scientific">Spironucleus salmonicida</name>
    <dbReference type="NCBI Taxonomy" id="348837"/>
    <lineage>
        <taxon>Eukaryota</taxon>
        <taxon>Metamonada</taxon>
        <taxon>Diplomonadida</taxon>
        <taxon>Hexamitidae</taxon>
        <taxon>Hexamitinae</taxon>
        <taxon>Spironucleus</taxon>
    </lineage>
</organism>
<accession>V6M419</accession>
<evidence type="ECO:0000313" key="5">
    <source>
        <dbReference type="EMBL" id="KAH0572896.1"/>
    </source>
</evidence>
<reference evidence="5" key="2">
    <citation type="submission" date="2020-12" db="EMBL/GenBank/DDBJ databases">
        <title>New Spironucleus salmonicida genome in near-complete chromosomes.</title>
        <authorList>
            <person name="Xu F."/>
            <person name="Kurt Z."/>
            <person name="Jimenez-Gonzalez A."/>
            <person name="Astvaldsson A."/>
            <person name="Andersson J.O."/>
            <person name="Svard S.G."/>
        </authorList>
    </citation>
    <scope>NUCLEOTIDE SEQUENCE</scope>
    <source>
        <strain evidence="5">ATCC 50377</strain>
    </source>
</reference>
<dbReference type="OrthoDB" id="1875751at2759"/>
<dbReference type="PROSITE" id="PS50102">
    <property type="entry name" value="RRM"/>
    <property type="match status" value="1"/>
</dbReference>
<dbReference type="GO" id="GO:0003723">
    <property type="term" value="F:RNA binding"/>
    <property type="evidence" value="ECO:0007669"/>
    <property type="project" value="UniProtKB-UniRule"/>
</dbReference>
<dbReference type="Gene3D" id="3.30.70.330">
    <property type="match status" value="1"/>
</dbReference>
<protein>
    <submittedName>
        <fullName evidence="4">RNA recognition motif-containing protein</fullName>
    </submittedName>
</protein>
<dbReference type="EMBL" id="AUWU02000005">
    <property type="protein sequence ID" value="KAH0572898.1"/>
    <property type="molecule type" value="Genomic_DNA"/>
</dbReference>
<sequence>MRLYFGGVPAQINEELLTQFFSKYGVISNFCINTKLSSSLFGFFDMDDPERLLKQNGLQTLGFMLKIRPAKRLNHISMDIPKEFGHEDMVAISRLKALERKQEQQRIEVAKWRKIFTVHNTIGVMDPASESDSILFDQIPRRFSAKEFATVSKTRKRVILPGHK</sequence>
<dbReference type="AlphaFoldDB" id="V6M419"/>
<feature type="domain" description="RRM" evidence="2">
    <location>
        <begin position="1"/>
        <end position="72"/>
    </location>
</feature>
<proteinExistence type="predicted"/>
<evidence type="ECO:0000313" key="7">
    <source>
        <dbReference type="Proteomes" id="UP000018208"/>
    </source>
</evidence>
<dbReference type="Pfam" id="PF00076">
    <property type="entry name" value="RRM_1"/>
    <property type="match status" value="1"/>
</dbReference>
<dbReference type="SUPFAM" id="SSF54928">
    <property type="entry name" value="RNA-binding domain, RBD"/>
    <property type="match status" value="1"/>
</dbReference>
<evidence type="ECO:0000313" key="3">
    <source>
        <dbReference type="EMBL" id="EST43065.1"/>
    </source>
</evidence>
<dbReference type="VEuPathDB" id="GiardiaDB:SS50377_25011"/>
<dbReference type="EMBL" id="AUWU02000005">
    <property type="protein sequence ID" value="KAH0572896.1"/>
    <property type="molecule type" value="Genomic_DNA"/>
</dbReference>
<reference evidence="4 5" key="1">
    <citation type="journal article" date="2014" name="PLoS Genet.">
        <title>The Genome of Spironucleus salmonicida Highlights a Fish Pathogen Adapted to Fluctuating Environments.</title>
        <authorList>
            <person name="Xu F."/>
            <person name="Jerlstrom-Hultqvist J."/>
            <person name="Einarsson E."/>
            <person name="Astvaldsson A."/>
            <person name="Svard S.G."/>
            <person name="Andersson J.O."/>
        </authorList>
    </citation>
    <scope>NUCLEOTIDE SEQUENCE</scope>
    <source>
        <strain evidence="5">ATCC 50377</strain>
    </source>
</reference>
<dbReference type="InterPro" id="IPR000504">
    <property type="entry name" value="RRM_dom"/>
</dbReference>
<dbReference type="Proteomes" id="UP000018208">
    <property type="component" value="Unassembled WGS sequence"/>
</dbReference>
<name>V6M419_9EUKA</name>
<dbReference type="EMBL" id="KI546146">
    <property type="protein sequence ID" value="EST43065.1"/>
    <property type="molecule type" value="Genomic_DNA"/>
</dbReference>
<evidence type="ECO:0000256" key="1">
    <source>
        <dbReference type="PROSITE-ProRule" id="PRU00176"/>
    </source>
</evidence>
<dbReference type="InterPro" id="IPR035979">
    <property type="entry name" value="RBD_domain_sf"/>
</dbReference>